<dbReference type="STRING" id="573058.SAMN00017477_0718"/>
<dbReference type="InterPro" id="IPR006004">
    <property type="entry name" value="SudA-like"/>
</dbReference>
<reference evidence="3" key="1">
    <citation type="submission" date="2017-04" db="EMBL/GenBank/DDBJ databases">
        <authorList>
            <person name="Varghese N."/>
            <person name="Submissions S."/>
        </authorList>
    </citation>
    <scope>NUCLEOTIDE SEQUENCE [LARGE SCALE GENOMIC DNA]</scope>
    <source>
        <strain evidence="3">DSM 20463</strain>
    </source>
</reference>
<evidence type="ECO:0000259" key="1">
    <source>
        <dbReference type="PROSITE" id="PS51384"/>
    </source>
</evidence>
<dbReference type="SUPFAM" id="SSF46548">
    <property type="entry name" value="alpha-helical ferredoxin"/>
    <property type="match status" value="1"/>
</dbReference>
<dbReference type="SUPFAM" id="SSF52343">
    <property type="entry name" value="Ferredoxin reductase-like, C-terminal NADP-linked domain"/>
    <property type="match status" value="1"/>
</dbReference>
<dbReference type="InterPro" id="IPR028261">
    <property type="entry name" value="DPD_II"/>
</dbReference>
<dbReference type="InterPro" id="IPR017927">
    <property type="entry name" value="FAD-bd_FR_type"/>
</dbReference>
<dbReference type="AlphaFoldDB" id="A0A1W1UV15"/>
<dbReference type="PROSITE" id="PS51384">
    <property type="entry name" value="FAD_FR"/>
    <property type="match status" value="1"/>
</dbReference>
<dbReference type="InterPro" id="IPR023753">
    <property type="entry name" value="FAD/NAD-binding_dom"/>
</dbReference>
<dbReference type="EMBL" id="FWWR01000009">
    <property type="protein sequence ID" value="SMB84866.1"/>
    <property type="molecule type" value="Genomic_DNA"/>
</dbReference>
<dbReference type="Pfam" id="PF10418">
    <property type="entry name" value="DHODB_Fe-S_bind"/>
    <property type="match status" value="1"/>
</dbReference>
<protein>
    <submittedName>
        <fullName evidence="2">Glutamate synthase (NADPH/NADH) small chain</fullName>
    </submittedName>
</protein>
<dbReference type="PRINTS" id="PR00411">
    <property type="entry name" value="PNDRDTASEI"/>
</dbReference>
<dbReference type="PANTHER" id="PTHR42783:SF3">
    <property type="entry name" value="GLUTAMATE SYNTHASE [NADPH] SMALL CHAIN-RELATED"/>
    <property type="match status" value="1"/>
</dbReference>
<dbReference type="Proteomes" id="UP000192368">
    <property type="component" value="Unassembled WGS sequence"/>
</dbReference>
<dbReference type="PRINTS" id="PR00368">
    <property type="entry name" value="FADPNR"/>
</dbReference>
<organism evidence="2 3">
    <name type="scientific">Peptoniphilus asaccharolyticus DSM 20463</name>
    <dbReference type="NCBI Taxonomy" id="573058"/>
    <lineage>
        <taxon>Bacteria</taxon>
        <taxon>Bacillati</taxon>
        <taxon>Bacillota</taxon>
        <taxon>Tissierellia</taxon>
        <taxon>Tissierellales</taxon>
        <taxon>Peptoniphilaceae</taxon>
        <taxon>Peptoniphilus</taxon>
    </lineage>
</organism>
<gene>
    <name evidence="2" type="ORF">SAMN00017477_0718</name>
</gene>
<dbReference type="Pfam" id="PF07992">
    <property type="entry name" value="Pyr_redox_2"/>
    <property type="match status" value="1"/>
</dbReference>
<dbReference type="Gene3D" id="2.40.30.10">
    <property type="entry name" value="Translation factors"/>
    <property type="match status" value="1"/>
</dbReference>
<dbReference type="InterPro" id="IPR017938">
    <property type="entry name" value="Riboflavin_synthase-like_b-brl"/>
</dbReference>
<dbReference type="CDD" id="cd06219">
    <property type="entry name" value="DHOD_e_trans_like1"/>
    <property type="match status" value="1"/>
</dbReference>
<dbReference type="Gene3D" id="3.40.50.80">
    <property type="entry name" value="Nucleotide-binding domain of ferredoxin-NADP reductase (FNR) module"/>
    <property type="match status" value="1"/>
</dbReference>
<dbReference type="SUPFAM" id="SSF63380">
    <property type="entry name" value="Riboflavin synthase domain-like"/>
    <property type="match status" value="1"/>
</dbReference>
<evidence type="ECO:0000313" key="2">
    <source>
        <dbReference type="EMBL" id="SMB84866.1"/>
    </source>
</evidence>
<keyword evidence="3" id="KW-1185">Reference proteome</keyword>
<dbReference type="Pfam" id="PF14691">
    <property type="entry name" value="Fer4_20"/>
    <property type="match status" value="1"/>
</dbReference>
<dbReference type="NCBIfam" id="NF004862">
    <property type="entry name" value="PRK06222.1"/>
    <property type="match status" value="1"/>
</dbReference>
<sequence>MTIRLYKIMRKELLAPNIYLMDVYAPRVAASAQPGQFIIVITDQYSERIPLTISDYDMERGTVQIVVQASGPSTQKLCALEEGAVLKDFVGPLGVPSEFLKEDLEELKSKKYLMVAGGVGTAPVYPQAKWLHEHGVPVDVIIGAKNEEFVILEKELGSVCDNLYICTDDGSYGFKGLVTDKIVDLIENENKKYDQCVSIGPMIMMKFVCLTTKKYELPTIVSLNPIMVDGTGMCGACRVAVDGVMKFACVEGPEFDGHLVDFDSAIARQRQFADNTENYLDLKKKDHTCNIDIAIAKQHKEILHDIEESLTGENDKAVEEVVKNEKFDRFTRTPISNQDPEVRSHNFEEVCLGYTEEEAVIEAKRCLNCKKPLCVGGCPVSIDIPGFIKEIANENFEQSAKVLSLYTALPAVCGRVCPQETQCEQRCILTNKGDAVAIGKLERFAADYARKSNVTLSEKPRSNGHKVAIIGCGPAGISCAGELAKMGYEVTIFEALHQSGGVLVYGIPEFRLPDEIVKHEVENLIKIGVKIENDIVVGRTVTIDSLIDDEGFEAIFIGSGAGLPRFMNIPGENLNGVYSANEFLTRNNLMRSFESEYDTPVVLGKKVAVIGGGNVAMDAARVARRLGAEVDIVYRRTEEELPARVEEVHHAKEEGITFKMLTAPVEILGTESGWVRGLVNVKNELGEPDESGRRKPVTIKGSEYETEYQTVIMALGTNPNPLIASTTDNLETSKWGGIVANEDGQTSRQEIFAGGDAVTGSATVILAMGAGKDAAAAIDQYIRNK</sequence>
<dbReference type="SUPFAM" id="SSF51971">
    <property type="entry name" value="Nucleotide-binding domain"/>
    <property type="match status" value="2"/>
</dbReference>
<name>A0A1W1UV15_PEPAS</name>
<dbReference type="Gene3D" id="3.50.50.60">
    <property type="entry name" value="FAD/NAD(P)-binding domain"/>
    <property type="match status" value="2"/>
</dbReference>
<accession>A0A1W1UV15</accession>
<dbReference type="InterPro" id="IPR019480">
    <property type="entry name" value="Dihydroorotate_DH_Fe-S-bd"/>
</dbReference>
<dbReference type="InterPro" id="IPR009051">
    <property type="entry name" value="Helical_ferredxn"/>
</dbReference>
<dbReference type="GO" id="GO:0051536">
    <property type="term" value="F:iron-sulfur cluster binding"/>
    <property type="evidence" value="ECO:0007669"/>
    <property type="project" value="InterPro"/>
</dbReference>
<feature type="domain" description="FAD-binding FR-type" evidence="1">
    <location>
        <begin position="1"/>
        <end position="99"/>
    </location>
</feature>
<proteinExistence type="predicted"/>
<dbReference type="InterPro" id="IPR039261">
    <property type="entry name" value="FNR_nucleotide-bd"/>
</dbReference>
<evidence type="ECO:0000313" key="3">
    <source>
        <dbReference type="Proteomes" id="UP000192368"/>
    </source>
</evidence>
<dbReference type="NCBIfam" id="NF009414">
    <property type="entry name" value="PRK12778.1"/>
    <property type="match status" value="1"/>
</dbReference>
<dbReference type="Gene3D" id="1.10.1060.10">
    <property type="entry name" value="Alpha-helical ferredoxin"/>
    <property type="match status" value="1"/>
</dbReference>
<dbReference type="GO" id="GO:0016491">
    <property type="term" value="F:oxidoreductase activity"/>
    <property type="evidence" value="ECO:0007669"/>
    <property type="project" value="InterPro"/>
</dbReference>
<dbReference type="InterPro" id="IPR036188">
    <property type="entry name" value="FAD/NAD-bd_sf"/>
</dbReference>
<dbReference type="NCBIfam" id="TIGR01316">
    <property type="entry name" value="gltA"/>
    <property type="match status" value="1"/>
</dbReference>
<dbReference type="PANTHER" id="PTHR42783">
    <property type="entry name" value="GLUTAMATE SYNTHASE [NADPH] SMALL CHAIN"/>
    <property type="match status" value="1"/>
</dbReference>